<dbReference type="InterPro" id="IPR013830">
    <property type="entry name" value="SGNH_hydro"/>
</dbReference>
<reference evidence="2 3" key="2">
    <citation type="submission" date="2017-10" db="EMBL/GenBank/DDBJ databases">
        <authorList>
            <person name="Banno H."/>
            <person name="Chua N.-H."/>
        </authorList>
    </citation>
    <scope>NUCLEOTIDE SEQUENCE [LARGE SCALE GENOMIC DNA]</scope>
    <source>
        <strain evidence="2 3">JK623</strain>
    </source>
</reference>
<dbReference type="InterPro" id="IPR051532">
    <property type="entry name" value="Ester_Hydrolysis_Enzymes"/>
</dbReference>
<dbReference type="Proteomes" id="UP000224563">
    <property type="component" value="Unassembled WGS sequence"/>
</dbReference>
<accession>A0A2G3E399</accession>
<dbReference type="EMBL" id="PDYG01000037">
    <property type="protein sequence ID" value="PHU37635.1"/>
    <property type="molecule type" value="Genomic_DNA"/>
</dbReference>
<dbReference type="AlphaFoldDB" id="A0A2G3E399"/>
<feature type="domain" description="SGNH hydrolase-type esterase" evidence="1">
    <location>
        <begin position="65"/>
        <end position="218"/>
    </location>
</feature>
<comment type="caution">
    <text evidence="2">The sequence shown here is derived from an EMBL/GenBank/DDBJ whole genome shotgun (WGS) entry which is preliminary data.</text>
</comment>
<dbReference type="Pfam" id="PF13472">
    <property type="entry name" value="Lipase_GDSL_2"/>
    <property type="match status" value="1"/>
</dbReference>
<gene>
    <name evidence="2" type="ORF">CSX02_06885</name>
</gene>
<dbReference type="Gene3D" id="3.40.50.1110">
    <property type="entry name" value="SGNH hydrolase"/>
    <property type="match status" value="1"/>
</dbReference>
<dbReference type="PANTHER" id="PTHR30383:SF5">
    <property type="entry name" value="SGNH HYDROLASE-TYPE ESTERASE DOMAIN-CONTAINING PROTEIN"/>
    <property type="match status" value="1"/>
</dbReference>
<protein>
    <submittedName>
        <fullName evidence="2">Lysophospholipase</fullName>
    </submittedName>
</protein>
<sequence>MSRVAETRAAVETAMNQFFEGQKKEKVERFKRLNPMAKKGQIVFAGSSLMEQFPINEMIQNYDVQLPYAIYNRGIGGYTTQEMLQELDVMVHDLQPKYVFINIGTNDLSAPDYNEAELIARYREILDEIEAHTVGVQIYMLAYYPMCTKKAMKVPYMKPVLQYRNNERVASANSAVRQLAKECGHVFLDLNAGLLDEDGDVKEEYSIEGMHMYANGYEQVLNALLPTLKELS</sequence>
<organism evidence="2 3">
    <name type="scientific">Agathobacter ruminis</name>
    <dbReference type="NCBI Taxonomy" id="1712665"/>
    <lineage>
        <taxon>Bacteria</taxon>
        <taxon>Bacillati</taxon>
        <taxon>Bacillota</taxon>
        <taxon>Clostridia</taxon>
        <taxon>Lachnospirales</taxon>
        <taxon>Lachnospiraceae</taxon>
        <taxon>Agathobacter</taxon>
    </lineage>
</organism>
<proteinExistence type="predicted"/>
<keyword evidence="3" id="KW-1185">Reference proteome</keyword>
<dbReference type="InterPro" id="IPR036514">
    <property type="entry name" value="SGNH_hydro_sf"/>
</dbReference>
<reference evidence="2 3" key="1">
    <citation type="submission" date="2017-10" db="EMBL/GenBank/DDBJ databases">
        <title>Resolving the taxonomy of Roseburia spp., Eubacterium rectale and Agathobacter spp. through phylogenomic analysis.</title>
        <authorList>
            <person name="Sheridan P.O."/>
            <person name="Walker A.W."/>
            <person name="Duncan S.H."/>
            <person name="Scott K.P."/>
            <person name="Toole P.W.O."/>
            <person name="Luis P."/>
            <person name="Flint H.J."/>
        </authorList>
    </citation>
    <scope>NUCLEOTIDE SEQUENCE [LARGE SCALE GENOMIC DNA]</scope>
    <source>
        <strain evidence="2 3">JK623</strain>
    </source>
</reference>
<dbReference type="GO" id="GO:0004622">
    <property type="term" value="F:phosphatidylcholine lysophospholipase activity"/>
    <property type="evidence" value="ECO:0007669"/>
    <property type="project" value="TreeGrafter"/>
</dbReference>
<evidence type="ECO:0000259" key="1">
    <source>
        <dbReference type="Pfam" id="PF13472"/>
    </source>
</evidence>
<dbReference type="RefSeq" id="WP_099386128.1">
    <property type="nucleotide sequence ID" value="NZ_JANSWH010000014.1"/>
</dbReference>
<name>A0A2G3E399_9FIRM</name>
<evidence type="ECO:0000313" key="3">
    <source>
        <dbReference type="Proteomes" id="UP000224563"/>
    </source>
</evidence>
<dbReference type="PANTHER" id="PTHR30383">
    <property type="entry name" value="THIOESTERASE 1/PROTEASE 1/LYSOPHOSPHOLIPASE L1"/>
    <property type="match status" value="1"/>
</dbReference>
<dbReference type="SUPFAM" id="SSF52266">
    <property type="entry name" value="SGNH hydrolase"/>
    <property type="match status" value="1"/>
</dbReference>
<evidence type="ECO:0000313" key="2">
    <source>
        <dbReference type="EMBL" id="PHU37635.1"/>
    </source>
</evidence>